<organism evidence="1 2">
    <name type="scientific">Paracoccidioides brasiliensis</name>
    <dbReference type="NCBI Taxonomy" id="121759"/>
    <lineage>
        <taxon>Eukaryota</taxon>
        <taxon>Fungi</taxon>
        <taxon>Dikarya</taxon>
        <taxon>Ascomycota</taxon>
        <taxon>Pezizomycotina</taxon>
        <taxon>Eurotiomycetes</taxon>
        <taxon>Eurotiomycetidae</taxon>
        <taxon>Onygenales</taxon>
        <taxon>Ajellomycetaceae</taxon>
        <taxon>Paracoccidioides</taxon>
    </lineage>
</organism>
<dbReference type="VEuPathDB" id="FungiDB:PADG_11726"/>
<dbReference type="Proteomes" id="UP000242814">
    <property type="component" value="Unassembled WGS sequence"/>
</dbReference>
<reference evidence="1 2" key="1">
    <citation type="submission" date="2016-06" db="EMBL/GenBank/DDBJ databases">
        <authorList>
            <person name="Kjaerup R.B."/>
            <person name="Dalgaard T.S."/>
            <person name="Juul-Madsen H.R."/>
        </authorList>
    </citation>
    <scope>NUCLEOTIDE SEQUENCE [LARGE SCALE GENOMIC DNA]</scope>
    <source>
        <strain evidence="1 2">Pb300</strain>
    </source>
</reference>
<comment type="caution">
    <text evidence="1">The sequence shown here is derived from an EMBL/GenBank/DDBJ whole genome shotgun (WGS) entry which is preliminary data.</text>
</comment>
<protein>
    <submittedName>
        <fullName evidence="1">Uncharacterized protein</fullName>
    </submittedName>
</protein>
<dbReference type="EMBL" id="LZYO01000186">
    <property type="protein sequence ID" value="ODH26461.1"/>
    <property type="molecule type" value="Genomic_DNA"/>
</dbReference>
<accession>A0A1D2JCM8</accession>
<dbReference type="AlphaFoldDB" id="A0A1D2JCM8"/>
<evidence type="ECO:0000313" key="1">
    <source>
        <dbReference type="EMBL" id="ODH26461.1"/>
    </source>
</evidence>
<proteinExistence type="predicted"/>
<gene>
    <name evidence="1" type="ORF">ACO22_04591</name>
</gene>
<name>A0A1D2JCM8_PARBR</name>
<evidence type="ECO:0000313" key="2">
    <source>
        <dbReference type="Proteomes" id="UP000242814"/>
    </source>
</evidence>
<sequence length="71" mass="7672">MGWKLLEQKRGAWGVSNSHQVQLLAAAIDSTFLVSEQTTHLFTNGGMEVDVVITYGMAKNPIDIHGAGTDN</sequence>